<evidence type="ECO:0000256" key="6">
    <source>
        <dbReference type="ARBA" id="ARBA00022962"/>
    </source>
</evidence>
<dbReference type="InterPro" id="IPR027417">
    <property type="entry name" value="P-loop_NTPase"/>
</dbReference>
<feature type="binding site" evidence="9">
    <location>
        <begin position="186"/>
        <end position="191"/>
    </location>
    <ligand>
        <name>CTP</name>
        <dbReference type="ChEBI" id="CHEBI:37563"/>
        <note>allosteric inhibitor</note>
    </ligand>
</feature>
<feature type="binding site" evidence="9">
    <location>
        <position position="71"/>
    </location>
    <ligand>
        <name>ATP</name>
        <dbReference type="ChEBI" id="CHEBI:30616"/>
    </ligand>
</feature>
<feature type="binding site" evidence="9">
    <location>
        <position position="469"/>
    </location>
    <ligand>
        <name>L-glutamine</name>
        <dbReference type="ChEBI" id="CHEBI:58359"/>
    </ligand>
</feature>
<keyword evidence="4 9" id="KW-0547">Nucleotide-binding</keyword>
<dbReference type="EC" id="6.3.4.2" evidence="9"/>
<keyword evidence="9" id="KW-0460">Magnesium</keyword>
<evidence type="ECO:0000313" key="13">
    <source>
        <dbReference type="Proteomes" id="UP001166291"/>
    </source>
</evidence>
<dbReference type="Gene3D" id="3.40.50.300">
    <property type="entry name" value="P-loop containing nucleotide triphosphate hydrolases"/>
    <property type="match status" value="1"/>
</dbReference>
<comment type="similarity">
    <text evidence="2 9">Belongs to the CTP synthase family.</text>
</comment>
<evidence type="ECO:0000256" key="7">
    <source>
        <dbReference type="ARBA" id="ARBA00022975"/>
    </source>
</evidence>
<evidence type="ECO:0000256" key="4">
    <source>
        <dbReference type="ARBA" id="ARBA00022741"/>
    </source>
</evidence>
<reference evidence="12" key="1">
    <citation type="submission" date="2021-07" db="EMBL/GenBank/DDBJ databases">
        <title>Zhongshania sp. CAU 1632 isolated from seawater.</title>
        <authorList>
            <person name="Kim W."/>
        </authorList>
    </citation>
    <scope>NUCLEOTIDE SEQUENCE</scope>
    <source>
        <strain evidence="12">CAU 1632</strain>
    </source>
</reference>
<keyword evidence="7 9" id="KW-0665">Pyrimidine biosynthesis</keyword>
<dbReference type="CDD" id="cd01746">
    <property type="entry name" value="GATase1_CTP_Synthase"/>
    <property type="match status" value="1"/>
</dbReference>
<feature type="active site" evidence="9">
    <location>
        <position position="514"/>
    </location>
</feature>
<dbReference type="PANTHER" id="PTHR11550:SF0">
    <property type="entry name" value="CTP SYNTHASE-RELATED"/>
    <property type="match status" value="1"/>
</dbReference>
<dbReference type="PROSITE" id="PS51273">
    <property type="entry name" value="GATASE_TYPE_1"/>
    <property type="match status" value="1"/>
</dbReference>
<comment type="caution">
    <text evidence="12">The sequence shown here is derived from an EMBL/GenBank/DDBJ whole genome shotgun (WGS) entry which is preliminary data.</text>
</comment>
<comment type="miscellaneous">
    <text evidence="9">CTPSs have evolved a hybrid strategy for distinguishing between UTP and CTP. The overlapping regions of the product feedback inhibitory and substrate sites recognize a common feature in both compounds, the triphosphate moiety. To differentiate isosteric substrate and product pyrimidine rings, an additional pocket far from the expected kinase/ligase catalytic site, specifically recognizes the cytosine and ribose portions of the product inhibitor.</text>
</comment>
<dbReference type="EMBL" id="JAHWDQ010000001">
    <property type="protein sequence ID" value="MBW2939507.1"/>
    <property type="molecule type" value="Genomic_DNA"/>
</dbReference>
<dbReference type="Pfam" id="PF00117">
    <property type="entry name" value="GATase"/>
    <property type="match status" value="1"/>
</dbReference>
<organism evidence="12 13">
    <name type="scientific">Zhongshania aquimaris</name>
    <dbReference type="NCBI Taxonomy" id="2857107"/>
    <lineage>
        <taxon>Bacteria</taxon>
        <taxon>Pseudomonadati</taxon>
        <taxon>Pseudomonadota</taxon>
        <taxon>Gammaproteobacteria</taxon>
        <taxon>Cellvibrionales</taxon>
        <taxon>Spongiibacteraceae</taxon>
        <taxon>Zhongshania</taxon>
    </lineage>
</organism>
<comment type="catalytic activity">
    <reaction evidence="9">
        <text>L-glutamine + H2O = L-glutamate + NH4(+)</text>
        <dbReference type="Rhea" id="RHEA:15889"/>
        <dbReference type="ChEBI" id="CHEBI:15377"/>
        <dbReference type="ChEBI" id="CHEBI:28938"/>
        <dbReference type="ChEBI" id="CHEBI:29985"/>
        <dbReference type="ChEBI" id="CHEBI:58359"/>
    </reaction>
</comment>
<sequence>MARFIFVTGGVVSSLGKGIASASLGAILEARGLKVTMLKLDPYINVDPGTMSPFQHGEVFVTEDGAETDLDLGHYERFVRAKMAKGNNFTAGRVYETVLRKERRGDYLGGTVQVIPHITDEIKRRVMAGAGDADIAIVEIGGTVGDIEGLPFFEAARQLKVELGAKRAMLMHLTLVPYIATAGETKTKPTQHSVKELRSIGLQPDILLCRSDHEIDQSSRHKIALFTNVESRAVIPLRDVDSIYRIPSLLAAEGLDELVVERFGLDCPPADLTEWDTVIEGDLHQDQTVTIAMVGKYMELLDAYKSLNEALKHAGIHSRTKVQVRYIDSEVIETDGVDILDGVDGILVPGGFGSRGVEGKIRTVQYARENKIPYLGICLGMQVAVIEFARNVLGLTDANSSEFNDNGKNPVVGLITEWITADGEVEQRAHDDDLGGTMRLGAQLCHLVEGSAVAAVYGSAQITERHRHRYEVNNTYVERLQAAGLKVGGWSADKSLVEVVEIADHPWFIACQFHPEFTSTPRDGHPLFTGFVNAAIAHSE</sequence>
<evidence type="ECO:0000256" key="3">
    <source>
        <dbReference type="ARBA" id="ARBA00022598"/>
    </source>
</evidence>
<keyword evidence="3 9" id="KW-0436">Ligase</keyword>
<feature type="region of interest" description="Amidoligase domain" evidence="9">
    <location>
        <begin position="1"/>
        <end position="265"/>
    </location>
</feature>
<dbReference type="Gene3D" id="3.40.50.880">
    <property type="match status" value="1"/>
</dbReference>
<dbReference type="InterPro" id="IPR029062">
    <property type="entry name" value="Class_I_gatase-like"/>
</dbReference>
<comment type="activity regulation">
    <text evidence="9">Allosterically activated by GTP, when glutamine is the substrate; GTP has no effect on the reaction when ammonia is the substrate. The allosteric effector GTP functions by stabilizing the protein conformation that binds the tetrahedral intermediate(s) formed during glutamine hydrolysis. Inhibited by the product CTP, via allosteric rather than competitive inhibition.</text>
</comment>
<evidence type="ECO:0000256" key="2">
    <source>
        <dbReference type="ARBA" id="ARBA00007533"/>
    </source>
</evidence>
<protein>
    <recommendedName>
        <fullName evidence="9">CTP synthase</fullName>
        <ecNumber evidence="9">6.3.4.2</ecNumber>
    </recommendedName>
    <alternativeName>
        <fullName evidence="9">Cytidine 5'-triphosphate synthase</fullName>
    </alternativeName>
    <alternativeName>
        <fullName evidence="9">Cytidine triphosphate synthetase</fullName>
        <shortName evidence="9">CTP synthetase</shortName>
        <shortName evidence="9">CTPS</shortName>
    </alternativeName>
    <alternativeName>
        <fullName evidence="9">UTP--ammonia ligase</fullName>
    </alternativeName>
</protein>
<name>A0ABS6VMH8_9GAMM</name>
<feature type="binding site" evidence="9">
    <location>
        <position position="13"/>
    </location>
    <ligand>
        <name>UTP</name>
        <dbReference type="ChEBI" id="CHEBI:46398"/>
    </ligand>
</feature>
<dbReference type="RefSeq" id="WP_219041759.1">
    <property type="nucleotide sequence ID" value="NZ_JAHWDQ010000001.1"/>
</dbReference>
<comment type="subunit">
    <text evidence="9">Homotetramer.</text>
</comment>
<evidence type="ECO:0000256" key="9">
    <source>
        <dbReference type="HAMAP-Rule" id="MF_01227"/>
    </source>
</evidence>
<evidence type="ECO:0000256" key="8">
    <source>
        <dbReference type="ARBA" id="ARBA00047781"/>
    </source>
</evidence>
<feature type="binding site" evidence="9">
    <location>
        <position position="71"/>
    </location>
    <ligand>
        <name>Mg(2+)</name>
        <dbReference type="ChEBI" id="CHEBI:18420"/>
    </ligand>
</feature>
<gene>
    <name evidence="9" type="primary">pyrG</name>
    <name evidence="12" type="ORF">KXJ70_01875</name>
</gene>
<feature type="binding site" evidence="9">
    <location>
        <begin position="238"/>
        <end position="240"/>
    </location>
    <ligand>
        <name>ATP</name>
        <dbReference type="ChEBI" id="CHEBI:30616"/>
    </ligand>
</feature>
<keyword evidence="5 9" id="KW-0067">ATP-binding</keyword>
<feature type="binding site" evidence="9">
    <location>
        <position position="402"/>
    </location>
    <ligand>
        <name>L-glutamine</name>
        <dbReference type="ChEBI" id="CHEBI:58359"/>
    </ligand>
</feature>
<keyword evidence="9" id="KW-0479">Metal-binding</keyword>
<comment type="catalytic activity">
    <reaction evidence="9">
        <text>UTP + NH4(+) + ATP = CTP + ADP + phosphate + 2 H(+)</text>
        <dbReference type="Rhea" id="RHEA:16597"/>
        <dbReference type="ChEBI" id="CHEBI:15378"/>
        <dbReference type="ChEBI" id="CHEBI:28938"/>
        <dbReference type="ChEBI" id="CHEBI:30616"/>
        <dbReference type="ChEBI" id="CHEBI:37563"/>
        <dbReference type="ChEBI" id="CHEBI:43474"/>
        <dbReference type="ChEBI" id="CHEBI:46398"/>
        <dbReference type="ChEBI" id="CHEBI:456216"/>
    </reaction>
</comment>
<dbReference type="NCBIfam" id="NF003792">
    <property type="entry name" value="PRK05380.1"/>
    <property type="match status" value="1"/>
</dbReference>
<comment type="function">
    <text evidence="9">Catalyzes the ATP-dependent amination of UTP to CTP with either L-glutamine or ammonia as the source of nitrogen. Regulates intracellular CTP levels through interactions with the four ribonucleotide triphosphates.</text>
</comment>
<feature type="binding site" evidence="9">
    <location>
        <position position="222"/>
    </location>
    <ligand>
        <name>CTP</name>
        <dbReference type="ChEBI" id="CHEBI:37563"/>
        <note>allosteric inhibitor</note>
    </ligand>
</feature>
<keyword evidence="13" id="KW-1185">Reference proteome</keyword>
<feature type="binding site" evidence="9">
    <location>
        <position position="13"/>
    </location>
    <ligand>
        <name>CTP</name>
        <dbReference type="ChEBI" id="CHEBI:37563"/>
        <note>allosteric inhibitor</note>
    </ligand>
</feature>
<feature type="binding site" evidence="9">
    <location>
        <position position="222"/>
    </location>
    <ligand>
        <name>UTP</name>
        <dbReference type="ChEBI" id="CHEBI:46398"/>
    </ligand>
</feature>
<dbReference type="PANTHER" id="PTHR11550">
    <property type="entry name" value="CTP SYNTHASE"/>
    <property type="match status" value="1"/>
</dbReference>
<feature type="binding site" evidence="9">
    <location>
        <begin position="186"/>
        <end position="191"/>
    </location>
    <ligand>
        <name>UTP</name>
        <dbReference type="ChEBI" id="CHEBI:46398"/>
    </ligand>
</feature>
<dbReference type="SUPFAM" id="SSF52540">
    <property type="entry name" value="P-loop containing nucleoside triphosphate hydrolases"/>
    <property type="match status" value="1"/>
</dbReference>
<dbReference type="InterPro" id="IPR017926">
    <property type="entry name" value="GATASE"/>
</dbReference>
<dbReference type="InterPro" id="IPR033828">
    <property type="entry name" value="GATase1_CTP_Synthase"/>
</dbReference>
<accession>A0ABS6VMH8</accession>
<feature type="domain" description="CTP synthase N-terminal" evidence="11">
    <location>
        <begin position="3"/>
        <end position="265"/>
    </location>
</feature>
<feature type="domain" description="Glutamine amidotransferase" evidence="10">
    <location>
        <begin position="300"/>
        <end position="533"/>
    </location>
</feature>
<evidence type="ECO:0000256" key="5">
    <source>
        <dbReference type="ARBA" id="ARBA00022840"/>
    </source>
</evidence>
<feature type="binding site" evidence="9">
    <location>
        <position position="139"/>
    </location>
    <ligand>
        <name>Mg(2+)</name>
        <dbReference type="ChEBI" id="CHEBI:18420"/>
    </ligand>
</feature>
<dbReference type="Pfam" id="PF06418">
    <property type="entry name" value="CTP_synth_N"/>
    <property type="match status" value="1"/>
</dbReference>
<dbReference type="InterPro" id="IPR004468">
    <property type="entry name" value="CTP_synthase"/>
</dbReference>
<evidence type="ECO:0000313" key="12">
    <source>
        <dbReference type="EMBL" id="MBW2939507.1"/>
    </source>
</evidence>
<evidence type="ECO:0000256" key="1">
    <source>
        <dbReference type="ARBA" id="ARBA00005171"/>
    </source>
</evidence>
<comment type="pathway">
    <text evidence="1 9">Pyrimidine metabolism; CTP biosynthesis via de novo pathway; CTP from UDP: step 2/2.</text>
</comment>
<feature type="active site" evidence="9">
    <location>
        <position position="516"/>
    </location>
</feature>
<feature type="binding site" evidence="9">
    <location>
        <begin position="14"/>
        <end position="19"/>
    </location>
    <ligand>
        <name>ATP</name>
        <dbReference type="ChEBI" id="CHEBI:30616"/>
    </ligand>
</feature>
<evidence type="ECO:0000259" key="10">
    <source>
        <dbReference type="Pfam" id="PF00117"/>
    </source>
</evidence>
<feature type="binding site" evidence="9">
    <location>
        <begin position="146"/>
        <end position="148"/>
    </location>
    <ligand>
        <name>CTP</name>
        <dbReference type="ChEBI" id="CHEBI:37563"/>
        <note>allosteric inhibitor</note>
    </ligand>
</feature>
<dbReference type="NCBIfam" id="TIGR00337">
    <property type="entry name" value="PyrG"/>
    <property type="match status" value="1"/>
</dbReference>
<evidence type="ECO:0000259" key="11">
    <source>
        <dbReference type="Pfam" id="PF06418"/>
    </source>
</evidence>
<dbReference type="HAMAP" id="MF_01227">
    <property type="entry name" value="PyrG"/>
    <property type="match status" value="1"/>
</dbReference>
<feature type="binding site" evidence="9">
    <location>
        <begin position="379"/>
        <end position="382"/>
    </location>
    <ligand>
        <name>L-glutamine</name>
        <dbReference type="ChEBI" id="CHEBI:58359"/>
    </ligand>
</feature>
<dbReference type="SUPFAM" id="SSF52317">
    <property type="entry name" value="Class I glutamine amidotransferase-like"/>
    <property type="match status" value="1"/>
</dbReference>
<proteinExistence type="inferred from homology"/>
<keyword evidence="6 9" id="KW-0315">Glutamine amidotransferase</keyword>
<feature type="active site" description="Nucleophile; for glutamine hydrolysis" evidence="9">
    <location>
        <position position="378"/>
    </location>
</feature>
<dbReference type="CDD" id="cd03113">
    <property type="entry name" value="CTPS_N"/>
    <property type="match status" value="1"/>
</dbReference>
<comment type="caution">
    <text evidence="9">Lacks conserved residue(s) required for the propagation of feature annotation.</text>
</comment>
<comment type="catalytic activity">
    <reaction evidence="8 9">
        <text>UTP + L-glutamine + ATP + H2O = CTP + L-glutamate + ADP + phosphate + 2 H(+)</text>
        <dbReference type="Rhea" id="RHEA:26426"/>
        <dbReference type="ChEBI" id="CHEBI:15377"/>
        <dbReference type="ChEBI" id="CHEBI:15378"/>
        <dbReference type="ChEBI" id="CHEBI:29985"/>
        <dbReference type="ChEBI" id="CHEBI:30616"/>
        <dbReference type="ChEBI" id="CHEBI:37563"/>
        <dbReference type="ChEBI" id="CHEBI:43474"/>
        <dbReference type="ChEBI" id="CHEBI:46398"/>
        <dbReference type="ChEBI" id="CHEBI:58359"/>
        <dbReference type="ChEBI" id="CHEBI:456216"/>
        <dbReference type="EC" id="6.3.4.2"/>
    </reaction>
</comment>
<dbReference type="GO" id="GO:0003883">
    <property type="term" value="F:CTP synthase activity"/>
    <property type="evidence" value="ECO:0007669"/>
    <property type="project" value="UniProtKB-EC"/>
</dbReference>
<feature type="binding site" evidence="9">
    <location>
        <position position="351"/>
    </location>
    <ligand>
        <name>L-glutamine</name>
        <dbReference type="ChEBI" id="CHEBI:58359"/>
    </ligand>
</feature>
<dbReference type="InterPro" id="IPR017456">
    <property type="entry name" value="CTP_synthase_N"/>
</dbReference>
<dbReference type="Proteomes" id="UP001166291">
    <property type="component" value="Unassembled WGS sequence"/>
</dbReference>